<dbReference type="Gene3D" id="3.40.525.10">
    <property type="entry name" value="CRAL-TRIO lipid binding domain"/>
    <property type="match status" value="1"/>
</dbReference>
<proteinExistence type="predicted"/>
<protein>
    <recommendedName>
        <fullName evidence="1">CRAL-TRIO domain-containing protein</fullName>
    </recommendedName>
</protein>
<keyword evidence="3" id="KW-1185">Reference proteome</keyword>
<feature type="domain" description="CRAL-TRIO" evidence="1">
    <location>
        <begin position="50"/>
        <end position="102"/>
    </location>
</feature>
<reference evidence="2 3" key="1">
    <citation type="submission" date="2024-08" db="EMBL/GenBank/DDBJ databases">
        <authorList>
            <person name="Cucini C."/>
            <person name="Frati F."/>
        </authorList>
    </citation>
    <scope>NUCLEOTIDE SEQUENCE [LARGE SCALE GENOMIC DNA]</scope>
</reference>
<dbReference type="InterPro" id="IPR036865">
    <property type="entry name" value="CRAL-TRIO_dom_sf"/>
</dbReference>
<name>A0ABP1QHA7_9HEXA</name>
<evidence type="ECO:0000259" key="1">
    <source>
        <dbReference type="PROSITE" id="PS50191"/>
    </source>
</evidence>
<sequence>MANVGEYDLRSAGVSGKFPRLVRYAERIAEHLAVEIRRLQNEGKNVGSHLFQTFFKSLADQLLPETQDIIRIYSRDRRQYSKELLKLIDKEQLPEKYGGTRI</sequence>
<accession>A0ABP1QHA7</accession>
<evidence type="ECO:0000313" key="2">
    <source>
        <dbReference type="EMBL" id="CAL8099402.1"/>
    </source>
</evidence>
<dbReference type="PROSITE" id="PS50191">
    <property type="entry name" value="CRAL_TRIO"/>
    <property type="match status" value="1"/>
</dbReference>
<evidence type="ECO:0000313" key="3">
    <source>
        <dbReference type="Proteomes" id="UP001642540"/>
    </source>
</evidence>
<dbReference type="InterPro" id="IPR001251">
    <property type="entry name" value="CRAL-TRIO_dom"/>
</dbReference>
<dbReference type="SUPFAM" id="SSF52087">
    <property type="entry name" value="CRAL/TRIO domain"/>
    <property type="match status" value="1"/>
</dbReference>
<dbReference type="Proteomes" id="UP001642540">
    <property type="component" value="Unassembled WGS sequence"/>
</dbReference>
<organism evidence="2 3">
    <name type="scientific">Orchesella dallaii</name>
    <dbReference type="NCBI Taxonomy" id="48710"/>
    <lineage>
        <taxon>Eukaryota</taxon>
        <taxon>Metazoa</taxon>
        <taxon>Ecdysozoa</taxon>
        <taxon>Arthropoda</taxon>
        <taxon>Hexapoda</taxon>
        <taxon>Collembola</taxon>
        <taxon>Entomobryomorpha</taxon>
        <taxon>Entomobryoidea</taxon>
        <taxon>Orchesellidae</taxon>
        <taxon>Orchesellinae</taxon>
        <taxon>Orchesella</taxon>
    </lineage>
</organism>
<comment type="caution">
    <text evidence="2">The sequence shown here is derived from an EMBL/GenBank/DDBJ whole genome shotgun (WGS) entry which is preliminary data.</text>
</comment>
<dbReference type="EMBL" id="CAXLJM020000031">
    <property type="protein sequence ID" value="CAL8099402.1"/>
    <property type="molecule type" value="Genomic_DNA"/>
</dbReference>
<gene>
    <name evidence="2" type="ORF">ODALV1_LOCUS10228</name>
</gene>